<dbReference type="RefSeq" id="WP_345600315.1">
    <property type="nucleotide sequence ID" value="NZ_BAABLT010000006.1"/>
</dbReference>
<evidence type="ECO:0000313" key="1">
    <source>
        <dbReference type="EMBL" id="MFD0920792.1"/>
    </source>
</evidence>
<organism evidence="1 2">
    <name type="scientific">Saccharopolyspora rosea</name>
    <dbReference type="NCBI Taxonomy" id="524884"/>
    <lineage>
        <taxon>Bacteria</taxon>
        <taxon>Bacillati</taxon>
        <taxon>Actinomycetota</taxon>
        <taxon>Actinomycetes</taxon>
        <taxon>Pseudonocardiales</taxon>
        <taxon>Pseudonocardiaceae</taxon>
        <taxon>Saccharopolyspora</taxon>
    </lineage>
</organism>
<protein>
    <submittedName>
        <fullName evidence="1">DUF5701 family protein</fullName>
    </submittedName>
</protein>
<keyword evidence="2" id="KW-1185">Reference proteome</keyword>
<dbReference type="EMBL" id="JBHTIW010000008">
    <property type="protein sequence ID" value="MFD0920792.1"/>
    <property type="molecule type" value="Genomic_DNA"/>
</dbReference>
<gene>
    <name evidence="1" type="ORF">ACFQ16_13645</name>
</gene>
<accession>A0ABW3FR38</accession>
<proteinExistence type="predicted"/>
<dbReference type="Proteomes" id="UP001597018">
    <property type="component" value="Unassembled WGS sequence"/>
</dbReference>
<name>A0ABW3FR38_9PSEU</name>
<dbReference type="Pfam" id="PF18959">
    <property type="entry name" value="DUF5701"/>
    <property type="match status" value="1"/>
</dbReference>
<comment type="caution">
    <text evidence="1">The sequence shown here is derived from an EMBL/GenBank/DDBJ whole genome shotgun (WGS) entry which is preliminary data.</text>
</comment>
<evidence type="ECO:0000313" key="2">
    <source>
        <dbReference type="Proteomes" id="UP001597018"/>
    </source>
</evidence>
<sequence length="203" mass="22171">MNIAVETSPQLRELHRQTEVLVAAGWAEAAGMRRDRFRELATGLAPRLPDGEFVLTPRRGLVTPETMIRSARLGGKTGFTTMESADLAWFAPVDGLRLPDSPLYLLCGVDAGQRTRGVRPDDAADLLRDAGASPLTLEEGLAVAVQFPRWLVERTCFQMLGSRAGDKRVTGVWVSRTAPRLGWCWGGNPHSWLGMASCTTRLG</sequence>
<reference evidence="2" key="1">
    <citation type="journal article" date="2019" name="Int. J. Syst. Evol. Microbiol.">
        <title>The Global Catalogue of Microorganisms (GCM) 10K type strain sequencing project: providing services to taxonomists for standard genome sequencing and annotation.</title>
        <authorList>
            <consortium name="The Broad Institute Genomics Platform"/>
            <consortium name="The Broad Institute Genome Sequencing Center for Infectious Disease"/>
            <person name="Wu L."/>
            <person name="Ma J."/>
        </authorList>
    </citation>
    <scope>NUCLEOTIDE SEQUENCE [LARGE SCALE GENOMIC DNA]</scope>
    <source>
        <strain evidence="2">CCUG 56401</strain>
    </source>
</reference>
<dbReference type="InterPro" id="IPR043755">
    <property type="entry name" value="DUF5701"/>
</dbReference>